<dbReference type="RefSeq" id="WP_318295823.1">
    <property type="nucleotide sequence ID" value="NZ_BAAABQ010000046.1"/>
</dbReference>
<evidence type="ECO:0000256" key="1">
    <source>
        <dbReference type="SAM" id="SignalP"/>
    </source>
</evidence>
<dbReference type="Proteomes" id="UP000517916">
    <property type="component" value="Unassembled WGS sequence"/>
</dbReference>
<reference evidence="2 3" key="1">
    <citation type="submission" date="2020-08" db="EMBL/GenBank/DDBJ databases">
        <title>Genomic Encyclopedia of Archaeal and Bacterial Type Strains, Phase II (KMG-II): from individual species to whole genera.</title>
        <authorList>
            <person name="Goeker M."/>
        </authorList>
    </citation>
    <scope>NUCLEOTIDE SEQUENCE [LARGE SCALE GENOMIC DNA]</scope>
    <source>
        <strain evidence="2 3">DSM 43850</strain>
    </source>
</reference>
<accession>A0ABR6B8G3</accession>
<comment type="caution">
    <text evidence="2">The sequence shown here is derived from an EMBL/GenBank/DDBJ whole genome shotgun (WGS) entry which is preliminary data.</text>
</comment>
<dbReference type="SUPFAM" id="SSF49899">
    <property type="entry name" value="Concanavalin A-like lectins/glucanases"/>
    <property type="match status" value="1"/>
</dbReference>
<gene>
    <name evidence="2" type="ORF">BC739_000361</name>
</gene>
<dbReference type="EMBL" id="JACJID010000001">
    <property type="protein sequence ID" value="MBA8923164.1"/>
    <property type="molecule type" value="Genomic_DNA"/>
</dbReference>
<organism evidence="2 3">
    <name type="scientific">Kutzneria viridogrisea</name>
    <dbReference type="NCBI Taxonomy" id="47990"/>
    <lineage>
        <taxon>Bacteria</taxon>
        <taxon>Bacillati</taxon>
        <taxon>Actinomycetota</taxon>
        <taxon>Actinomycetes</taxon>
        <taxon>Pseudonocardiales</taxon>
        <taxon>Pseudonocardiaceae</taxon>
        <taxon>Kutzneria</taxon>
    </lineage>
</organism>
<sequence>MKIRVLPVLVACAALVGLAPSAFAAGPVESGNWTEDSPSYDVQTCQGGKVNGLTFSLPSASAFDACGNGAPRAERRYRNYSGGGTNYSSGVRQFSGTFTISSMGGNRISLKQTFNGDDGPYFMLAVEKTGRLYSVEGGGTINSGIAKVGTAVRVNTVHDVQAHTLRVYINGSLAYTDNNAPGGAFYDKIGAYKTSSGSGSITVNWSDVHFWRK</sequence>
<name>A0ABR6B8G3_9PSEU</name>
<evidence type="ECO:0000313" key="3">
    <source>
        <dbReference type="Proteomes" id="UP000517916"/>
    </source>
</evidence>
<keyword evidence="3" id="KW-1185">Reference proteome</keyword>
<evidence type="ECO:0000313" key="2">
    <source>
        <dbReference type="EMBL" id="MBA8923164.1"/>
    </source>
</evidence>
<feature type="signal peptide" evidence="1">
    <location>
        <begin position="1"/>
        <end position="24"/>
    </location>
</feature>
<dbReference type="PANTHER" id="PTHR33681:SF4">
    <property type="entry name" value="OS12G0171100 PROTEIN"/>
    <property type="match status" value="1"/>
</dbReference>
<dbReference type="PANTHER" id="PTHR33681">
    <property type="entry name" value="BINDING PROTEIN, PUTATIVE, EXPRESSED-RELATED"/>
    <property type="match status" value="1"/>
</dbReference>
<proteinExistence type="predicted"/>
<feature type="chain" id="PRO_5046382699" evidence="1">
    <location>
        <begin position="25"/>
        <end position="213"/>
    </location>
</feature>
<dbReference type="InterPro" id="IPR013320">
    <property type="entry name" value="ConA-like_dom_sf"/>
</dbReference>
<protein>
    <submittedName>
        <fullName evidence="2">Uncharacterized protein</fullName>
    </submittedName>
</protein>
<keyword evidence="1" id="KW-0732">Signal</keyword>